<dbReference type="Proteomes" id="UP000239539">
    <property type="component" value="Unassembled WGS sequence"/>
</dbReference>
<reference evidence="2" key="1">
    <citation type="journal article" date="2020" name="Int. J. Syst. Evol. Microbiol.">
        <title>Alteromonas alba sp. nov., a marine bacterium isolated from the seawater of the West Pacific Ocean.</title>
        <authorList>
            <person name="Sun C."/>
            <person name="Wu Y.-H."/>
            <person name="Xamxidin M."/>
            <person name="Cheng H."/>
            <person name="Xu X.-W."/>
        </authorList>
    </citation>
    <scope>NUCLEOTIDE SEQUENCE [LARGE SCALE GENOMIC DNA]</scope>
    <source>
        <strain evidence="2">9a2</strain>
    </source>
</reference>
<organism evidence="1 2">
    <name type="scientific">Alteromonas gracilis</name>
    <dbReference type="NCBI Taxonomy" id="1479524"/>
    <lineage>
        <taxon>Bacteria</taxon>
        <taxon>Pseudomonadati</taxon>
        <taxon>Pseudomonadota</taxon>
        <taxon>Gammaproteobacteria</taxon>
        <taxon>Alteromonadales</taxon>
        <taxon>Alteromonadaceae</taxon>
        <taxon>Alteromonas/Salinimonas group</taxon>
        <taxon>Alteromonas</taxon>
    </lineage>
</organism>
<sequence length="141" mass="16521">MHIAPFHIELFRNCMLVTLRGKWTMSTNIQYLGKLSESLKARQGKPFHLFVDMRGWQIPKSDNFNQIKSSITLDRRNQLSELWLENEETDAEHIAQKFFNSSSTKLGFTLIRTHNVSDFITHCEDKADDMAIEYIRTWIGV</sequence>
<evidence type="ECO:0000313" key="2">
    <source>
        <dbReference type="Proteomes" id="UP000239539"/>
    </source>
</evidence>
<comment type="caution">
    <text evidence="1">The sequence shown here is derived from an EMBL/GenBank/DDBJ whole genome shotgun (WGS) entry which is preliminary data.</text>
</comment>
<accession>A0ABX5CIZ9</accession>
<name>A0ABX5CIZ9_9ALTE</name>
<proteinExistence type="predicted"/>
<protein>
    <submittedName>
        <fullName evidence="1">Arginine decarboxylase</fullName>
    </submittedName>
</protein>
<dbReference type="RefSeq" id="WP_105932555.1">
    <property type="nucleotide sequence ID" value="NZ_PVNO01000031.1"/>
</dbReference>
<evidence type="ECO:0000313" key="1">
    <source>
        <dbReference type="EMBL" id="PRO67538.1"/>
    </source>
</evidence>
<keyword evidence="2" id="KW-1185">Reference proteome</keyword>
<dbReference type="EMBL" id="PVNO01000031">
    <property type="protein sequence ID" value="PRO67538.1"/>
    <property type="molecule type" value="Genomic_DNA"/>
</dbReference>
<gene>
    <name evidence="1" type="ORF">C6Y39_17790</name>
</gene>